<feature type="chain" id="PRO_5001534394" description="Transmembrane protein" evidence="3">
    <location>
        <begin position="19"/>
        <end position="407"/>
    </location>
</feature>
<evidence type="ECO:0000256" key="2">
    <source>
        <dbReference type="SAM" id="Phobius"/>
    </source>
</evidence>
<evidence type="ECO:0008006" key="7">
    <source>
        <dbReference type="Google" id="ProtNLM"/>
    </source>
</evidence>
<name>A0A024K283_9MYCO</name>
<keyword evidence="2" id="KW-1133">Transmembrane helix</keyword>
<reference evidence="4" key="2">
    <citation type="submission" date="2014-04" db="EMBL/GenBank/DDBJ databases">
        <authorList>
            <person name="Xu Y.W."/>
            <person name="Yang Q."/>
        </authorList>
    </citation>
    <scope>NUCLEOTIDE SEQUENCE</scope>
    <source>
        <strain evidence="4">DSM 44626</strain>
    </source>
</reference>
<evidence type="ECO:0000313" key="6">
    <source>
        <dbReference type="Proteomes" id="UP000193710"/>
    </source>
</evidence>
<dbReference type="EMBL" id="LQPY01000030">
    <property type="protein sequence ID" value="ORX01580.1"/>
    <property type="molecule type" value="Genomic_DNA"/>
</dbReference>
<feature type="compositionally biased region" description="Pro residues" evidence="1">
    <location>
        <begin position="68"/>
        <end position="85"/>
    </location>
</feature>
<dbReference type="STRING" id="47839.BN973_03988"/>
<reference evidence="4" key="1">
    <citation type="journal article" date="2014" name="Genome Announc.">
        <title>Draft Genome Sequence of Mycobacterium triplex DSM 44626.</title>
        <authorList>
            <person name="Sassi M."/>
            <person name="Croce O."/>
            <person name="Robert C."/>
            <person name="Raoult D."/>
            <person name="Drancourt M."/>
        </authorList>
    </citation>
    <scope>NUCLEOTIDE SEQUENCE [LARGE SCALE GENOMIC DNA]</scope>
    <source>
        <strain evidence="4">DSM 44626</strain>
    </source>
</reference>
<dbReference type="Proteomes" id="UP000193710">
    <property type="component" value="Unassembled WGS sequence"/>
</dbReference>
<evidence type="ECO:0000256" key="3">
    <source>
        <dbReference type="SAM" id="SignalP"/>
    </source>
</evidence>
<sequence length="407" mass="42868" precursor="true">MAFAPSVVLAAATGVAQASPCAGEGSNPVSCQHCLFYVNAYHTANVCNAPAPRPAPAPTSTPVYIPEPPPLPLPPSPTRPAPTPVQTPKINPQAPGAPRNVGVVVPPKKLDAPPQAVAAAKAAPAARLNPADPPKPPTSTDFNQQVQNVISAHSENIDQIRADNKVLVRPRHWDFVDYDEYHRPTLYNPLSQAMTFRYSYDGASRDAYLPAGGRIVLDAGTVGLVPFTVVGESYLAAGSFYGGAFVPPPNFAGPPPPEYAAPAPPTLYQNVLADVPADNQIVQVGQVAVVGRDESQPVGSQDSFLLDDTTVAWGQVVDPTSGVQIRVSKTQSLPGFGPTDNGDFLVALAVRGDQTQPAQPAPPAQPWWPWAVRYGLLVLAVVVIAGLLNRRAKNDDAGKESATESRH</sequence>
<protein>
    <recommendedName>
        <fullName evidence="7">Transmembrane protein</fullName>
    </recommendedName>
</protein>
<dbReference type="OrthoDB" id="4688123at2"/>
<keyword evidence="2" id="KW-0472">Membrane</keyword>
<evidence type="ECO:0000313" key="4">
    <source>
        <dbReference type="EMBL" id="CDO89608.1"/>
    </source>
</evidence>
<reference evidence="5 6" key="3">
    <citation type="submission" date="2016-01" db="EMBL/GenBank/DDBJ databases">
        <title>The new phylogeny of the genus Mycobacterium.</title>
        <authorList>
            <person name="Tarcisio F."/>
            <person name="Conor M."/>
            <person name="Antonella G."/>
            <person name="Elisabetta G."/>
            <person name="Giulia F.S."/>
            <person name="Sara T."/>
            <person name="Anna F."/>
            <person name="Clotilde B."/>
            <person name="Roberto B."/>
            <person name="Veronica D.S."/>
            <person name="Fabio R."/>
            <person name="Monica P."/>
            <person name="Olivier J."/>
            <person name="Enrico T."/>
            <person name="Nicola S."/>
        </authorList>
    </citation>
    <scope>NUCLEOTIDE SEQUENCE [LARGE SCALE GENOMIC DNA]</scope>
    <source>
        <strain evidence="5 6">DSM 44626</strain>
    </source>
</reference>
<dbReference type="RefSeq" id="WP_036470255.1">
    <property type="nucleotide sequence ID" value="NZ_HG964446.1"/>
</dbReference>
<keyword evidence="2" id="KW-0812">Transmembrane</keyword>
<dbReference type="eggNOG" id="ENOG5030NSA">
    <property type="taxonomic scope" value="Bacteria"/>
</dbReference>
<dbReference type="HOGENOM" id="CLU_675827_0_0_11"/>
<evidence type="ECO:0000313" key="5">
    <source>
        <dbReference type="EMBL" id="ORX01580.1"/>
    </source>
</evidence>
<gene>
    <name evidence="5" type="ORF">AWC29_23350</name>
    <name evidence="4" type="ORF">BN973_03988</name>
</gene>
<feature type="transmembrane region" description="Helical" evidence="2">
    <location>
        <begin position="367"/>
        <end position="388"/>
    </location>
</feature>
<dbReference type="EMBL" id="HG964446">
    <property type="protein sequence ID" value="CDO89608.1"/>
    <property type="molecule type" value="Genomic_DNA"/>
</dbReference>
<evidence type="ECO:0000256" key="1">
    <source>
        <dbReference type="SAM" id="MobiDB-lite"/>
    </source>
</evidence>
<keyword evidence="3" id="KW-0732">Signal</keyword>
<accession>A0A024K283</accession>
<feature type="signal peptide" evidence="3">
    <location>
        <begin position="1"/>
        <end position="18"/>
    </location>
</feature>
<feature type="region of interest" description="Disordered" evidence="1">
    <location>
        <begin position="68"/>
        <end position="99"/>
    </location>
</feature>
<dbReference type="Proteomes" id="UP000028880">
    <property type="component" value="Unassembled WGS sequence"/>
</dbReference>
<dbReference type="AlphaFoldDB" id="A0A024K283"/>
<proteinExistence type="predicted"/>
<keyword evidence="6" id="KW-1185">Reference proteome</keyword>
<organism evidence="4">
    <name type="scientific">Mycobacterium triplex</name>
    <dbReference type="NCBI Taxonomy" id="47839"/>
    <lineage>
        <taxon>Bacteria</taxon>
        <taxon>Bacillati</taxon>
        <taxon>Actinomycetota</taxon>
        <taxon>Actinomycetes</taxon>
        <taxon>Mycobacteriales</taxon>
        <taxon>Mycobacteriaceae</taxon>
        <taxon>Mycobacterium</taxon>
        <taxon>Mycobacterium simiae complex</taxon>
    </lineage>
</organism>